<evidence type="ECO:0000256" key="3">
    <source>
        <dbReference type="ARBA" id="ARBA00022801"/>
    </source>
</evidence>
<evidence type="ECO:0000259" key="5">
    <source>
        <dbReference type="PROSITE" id="PS50600"/>
    </source>
</evidence>
<sequence length="384" mass="43645">MAEVKVPNSIPAEVVEKRDANVSNEEEDDTVACTPLFDKRKCAPALKSPLVDFRSVDLKTSLIELMCSGSQSAGDERDFKIVTYVKGLRTLDDSFSNPVSPELEAKAFNVYEDDAKKFSSGFKLDCLFDDSIKSLYHKFYKAKSLKTKMSHIHAAHPIAHYIKDLRIPCSMSWYEANHISFIVNLRKKSHWIFGRLDLNERIIFLYNSLRTAKMNAAVRNAMKTYSVLLPLFFYLLGFYKNRSNVSDLGSDLKTPLRVVEIASLPVQQKSNDCSEFVGAFVKFFIHGKYVPNDFDIEVYRTHLAALLFSYGQMENNKNIDSEDGKQNKSSKASKGKKQLLTCHHEVGQKNIKSPQHLPSFCSVPFQLTVAHLFDMFQLYGHLGH</sequence>
<reference evidence="6 7" key="1">
    <citation type="journal article" date="2020" name="bioRxiv">
        <title>Sequence and annotation of 42 cannabis genomes reveals extensive copy number variation in cannabinoid synthesis and pathogen resistance genes.</title>
        <authorList>
            <person name="Mckernan K.J."/>
            <person name="Helbert Y."/>
            <person name="Kane L.T."/>
            <person name="Ebling H."/>
            <person name="Zhang L."/>
            <person name="Liu B."/>
            <person name="Eaton Z."/>
            <person name="Mclaughlin S."/>
            <person name="Kingan S."/>
            <person name="Baybayan P."/>
            <person name="Concepcion G."/>
            <person name="Jordan M."/>
            <person name="Riva A."/>
            <person name="Barbazuk W."/>
            <person name="Harkins T."/>
        </authorList>
    </citation>
    <scope>NUCLEOTIDE SEQUENCE [LARGE SCALE GENOMIC DNA]</scope>
    <source>
        <strain evidence="7">cv. Jamaican Lion 4</strain>
        <tissue evidence="6">Leaf</tissue>
    </source>
</reference>
<keyword evidence="3" id="KW-0378">Hydrolase</keyword>
<feature type="region of interest" description="Disordered" evidence="4">
    <location>
        <begin position="318"/>
        <end position="337"/>
    </location>
</feature>
<dbReference type="InterPro" id="IPR003653">
    <property type="entry name" value="Peptidase_C48_C"/>
</dbReference>
<dbReference type="PROSITE" id="PS50600">
    <property type="entry name" value="ULP_PROTEASE"/>
    <property type="match status" value="1"/>
</dbReference>
<evidence type="ECO:0000256" key="2">
    <source>
        <dbReference type="ARBA" id="ARBA00022670"/>
    </source>
</evidence>
<name>A0A7J6FYL1_CANSA</name>
<gene>
    <name evidence="6" type="ORF">F8388_015876</name>
</gene>
<dbReference type="PANTHER" id="PTHR31470">
    <property type="entry name" value="CYSTEINE PROTEINASES SUPERFAMILY PROTEIN-RELATED-RELATED"/>
    <property type="match status" value="1"/>
</dbReference>
<comment type="caution">
    <text evidence="6">The sequence shown here is derived from an EMBL/GenBank/DDBJ whole genome shotgun (WGS) entry which is preliminary data.</text>
</comment>
<comment type="similarity">
    <text evidence="1">Belongs to the peptidase C48 family.</text>
</comment>
<organism evidence="6 7">
    <name type="scientific">Cannabis sativa</name>
    <name type="common">Hemp</name>
    <name type="synonym">Marijuana</name>
    <dbReference type="NCBI Taxonomy" id="3483"/>
    <lineage>
        <taxon>Eukaryota</taxon>
        <taxon>Viridiplantae</taxon>
        <taxon>Streptophyta</taxon>
        <taxon>Embryophyta</taxon>
        <taxon>Tracheophyta</taxon>
        <taxon>Spermatophyta</taxon>
        <taxon>Magnoliopsida</taxon>
        <taxon>eudicotyledons</taxon>
        <taxon>Gunneridae</taxon>
        <taxon>Pentapetalae</taxon>
        <taxon>rosids</taxon>
        <taxon>fabids</taxon>
        <taxon>Rosales</taxon>
        <taxon>Cannabaceae</taxon>
        <taxon>Cannabis</taxon>
    </lineage>
</organism>
<feature type="domain" description="Ubiquitin-like protease family profile" evidence="5">
    <location>
        <begin position="108"/>
        <end position="284"/>
    </location>
</feature>
<dbReference type="EMBL" id="JAATIP010000093">
    <property type="protein sequence ID" value="KAF4374870.1"/>
    <property type="molecule type" value="Genomic_DNA"/>
</dbReference>
<dbReference type="GO" id="GO:0008234">
    <property type="term" value="F:cysteine-type peptidase activity"/>
    <property type="evidence" value="ECO:0007669"/>
    <property type="project" value="InterPro"/>
</dbReference>
<dbReference type="Gene3D" id="3.40.395.10">
    <property type="entry name" value="Adenoviral Proteinase, Chain A"/>
    <property type="match status" value="1"/>
</dbReference>
<evidence type="ECO:0000256" key="1">
    <source>
        <dbReference type="ARBA" id="ARBA00005234"/>
    </source>
</evidence>
<evidence type="ECO:0000313" key="7">
    <source>
        <dbReference type="Proteomes" id="UP000525078"/>
    </source>
</evidence>
<dbReference type="Proteomes" id="UP000525078">
    <property type="component" value="Unassembled WGS sequence"/>
</dbReference>
<proteinExistence type="inferred from homology"/>
<evidence type="ECO:0000313" key="6">
    <source>
        <dbReference type="EMBL" id="KAF4374870.1"/>
    </source>
</evidence>
<dbReference type="InterPro" id="IPR038765">
    <property type="entry name" value="Papain-like_cys_pep_sf"/>
</dbReference>
<dbReference type="GO" id="GO:0006508">
    <property type="term" value="P:proteolysis"/>
    <property type="evidence" value="ECO:0007669"/>
    <property type="project" value="UniProtKB-KW"/>
</dbReference>
<dbReference type="AlphaFoldDB" id="A0A7J6FYL1"/>
<protein>
    <recommendedName>
        <fullName evidence="5">Ubiquitin-like protease family profile domain-containing protein</fullName>
    </recommendedName>
</protein>
<dbReference type="PANTHER" id="PTHR31470:SF53">
    <property type="entry name" value="CYSTEINE PROTEINASES SUPERFAMILY PROTEIN-RELATED"/>
    <property type="match status" value="1"/>
</dbReference>
<accession>A0A7J6FYL1</accession>
<dbReference type="SUPFAM" id="SSF54001">
    <property type="entry name" value="Cysteine proteinases"/>
    <property type="match status" value="1"/>
</dbReference>
<evidence type="ECO:0000256" key="4">
    <source>
        <dbReference type="SAM" id="MobiDB-lite"/>
    </source>
</evidence>
<dbReference type="Pfam" id="PF02902">
    <property type="entry name" value="Peptidase_C48"/>
    <property type="match status" value="1"/>
</dbReference>
<keyword evidence="2" id="KW-0645">Protease</keyword>